<accession>V6M669</accession>
<feature type="transmembrane region" description="Helical" evidence="1">
    <location>
        <begin position="21"/>
        <end position="39"/>
    </location>
</feature>
<dbReference type="PATRIC" id="fig|1408254.3.peg.2303"/>
<keyword evidence="3" id="KW-1185">Reference proteome</keyword>
<keyword evidence="1" id="KW-1133">Transmembrane helix</keyword>
<reference evidence="2 3" key="1">
    <citation type="journal article" date="2014" name="Genome Announc.">
        <title>Draft Genome Sequence of Brevibacillus panacihumi Strain W25, a Halotolerant Hydrocarbon-Degrading Bacterium.</title>
        <authorList>
            <person name="Wang X."/>
            <person name="Jin D."/>
            <person name="Zhou L."/>
            <person name="Wu L."/>
            <person name="An W."/>
            <person name="Chen Y."/>
            <person name="Zhao L."/>
        </authorList>
    </citation>
    <scope>NUCLEOTIDE SEQUENCE [LARGE SCALE GENOMIC DNA]</scope>
    <source>
        <strain evidence="2 3">W25</strain>
    </source>
</reference>
<sequence>MSKKRMHNKVKKKLFGLFTGEWFAALMFAVLWVLYLYLLEGFEVYLTSAPSLYAFVMLEWILLQGGFYWFLKWRQVRNKSSSNLPDHQLRLFAFFKKSNMFLIAIGMLVLIYQCYVFAADFYWFLFLFSFAVIEHINYYHIRLSYMSVEEIKELLGQKGLRRSLLAKELKKYHGRLKGKRGAS</sequence>
<protein>
    <submittedName>
        <fullName evidence="2">Membrane protein</fullName>
    </submittedName>
</protein>
<dbReference type="RefSeq" id="WP_023556274.1">
    <property type="nucleotide sequence ID" value="NZ_KI629782.1"/>
</dbReference>
<keyword evidence="1" id="KW-0472">Membrane</keyword>
<evidence type="ECO:0000313" key="2">
    <source>
        <dbReference type="EMBL" id="EST54061.1"/>
    </source>
</evidence>
<evidence type="ECO:0000256" key="1">
    <source>
        <dbReference type="SAM" id="Phobius"/>
    </source>
</evidence>
<name>V6M669_9BACL</name>
<organism evidence="2 3">
    <name type="scientific">Brevibacillus panacihumi W25</name>
    <dbReference type="NCBI Taxonomy" id="1408254"/>
    <lineage>
        <taxon>Bacteria</taxon>
        <taxon>Bacillati</taxon>
        <taxon>Bacillota</taxon>
        <taxon>Bacilli</taxon>
        <taxon>Bacillales</taxon>
        <taxon>Paenibacillaceae</taxon>
        <taxon>Brevibacillus</taxon>
    </lineage>
</organism>
<dbReference type="eggNOG" id="ENOG5032VTI">
    <property type="taxonomic scope" value="Bacteria"/>
</dbReference>
<proteinExistence type="predicted"/>
<dbReference type="HOGENOM" id="CLU_134380_0_0_9"/>
<comment type="caution">
    <text evidence="2">The sequence shown here is derived from an EMBL/GenBank/DDBJ whole genome shotgun (WGS) entry which is preliminary data.</text>
</comment>
<dbReference type="Proteomes" id="UP000017973">
    <property type="component" value="Unassembled WGS sequence"/>
</dbReference>
<feature type="transmembrane region" description="Helical" evidence="1">
    <location>
        <begin position="100"/>
        <end position="118"/>
    </location>
</feature>
<gene>
    <name evidence="2" type="ORF">T458_11700</name>
</gene>
<dbReference type="EMBL" id="AYJU01000016">
    <property type="protein sequence ID" value="EST54061.1"/>
    <property type="molecule type" value="Genomic_DNA"/>
</dbReference>
<dbReference type="AlphaFoldDB" id="V6M669"/>
<evidence type="ECO:0000313" key="3">
    <source>
        <dbReference type="Proteomes" id="UP000017973"/>
    </source>
</evidence>
<dbReference type="STRING" id="1408254.T458_11700"/>
<feature type="transmembrane region" description="Helical" evidence="1">
    <location>
        <begin position="51"/>
        <end position="71"/>
    </location>
</feature>
<keyword evidence="1" id="KW-0812">Transmembrane</keyword>